<dbReference type="GO" id="GO:0006352">
    <property type="term" value="P:DNA-templated transcription initiation"/>
    <property type="evidence" value="ECO:0007669"/>
    <property type="project" value="InterPro"/>
</dbReference>
<organism evidence="8 9">
    <name type="scientific">Kribbella italica</name>
    <dbReference type="NCBI Taxonomy" id="1540520"/>
    <lineage>
        <taxon>Bacteria</taxon>
        <taxon>Bacillati</taxon>
        <taxon>Actinomycetota</taxon>
        <taxon>Actinomycetes</taxon>
        <taxon>Propionibacteriales</taxon>
        <taxon>Kribbellaceae</taxon>
        <taxon>Kribbella</taxon>
    </lineage>
</organism>
<gene>
    <name evidence="8" type="ORF">HDA39_007368</name>
</gene>
<keyword evidence="4" id="KW-0804">Transcription</keyword>
<evidence type="ECO:0000256" key="3">
    <source>
        <dbReference type="ARBA" id="ARBA00023125"/>
    </source>
</evidence>
<evidence type="ECO:0000259" key="7">
    <source>
        <dbReference type="Pfam" id="PF04545"/>
    </source>
</evidence>
<evidence type="ECO:0000259" key="6">
    <source>
        <dbReference type="Pfam" id="PF04542"/>
    </source>
</evidence>
<name>A0A7W9JEF2_9ACTN</name>
<dbReference type="PANTHER" id="PTHR30385">
    <property type="entry name" value="SIGMA FACTOR F FLAGELLAR"/>
    <property type="match status" value="1"/>
</dbReference>
<evidence type="ECO:0000256" key="4">
    <source>
        <dbReference type="ARBA" id="ARBA00023163"/>
    </source>
</evidence>
<dbReference type="Pfam" id="PF04542">
    <property type="entry name" value="Sigma70_r2"/>
    <property type="match status" value="1"/>
</dbReference>
<dbReference type="InterPro" id="IPR007624">
    <property type="entry name" value="RNA_pol_sigma70_r3"/>
</dbReference>
<evidence type="ECO:0000256" key="1">
    <source>
        <dbReference type="ARBA" id="ARBA00023015"/>
    </source>
</evidence>
<evidence type="ECO:0000313" key="9">
    <source>
        <dbReference type="Proteomes" id="UP000549971"/>
    </source>
</evidence>
<dbReference type="GO" id="GO:0003677">
    <property type="term" value="F:DNA binding"/>
    <property type="evidence" value="ECO:0007669"/>
    <property type="project" value="UniProtKB-KW"/>
</dbReference>
<keyword evidence="1" id="KW-0805">Transcription regulation</keyword>
<dbReference type="InterPro" id="IPR013324">
    <property type="entry name" value="RNA_pol_sigma_r3/r4-like"/>
</dbReference>
<dbReference type="InterPro" id="IPR007630">
    <property type="entry name" value="RNA_pol_sigma70_r4"/>
</dbReference>
<dbReference type="Pfam" id="PF04545">
    <property type="entry name" value="Sigma70_r4"/>
    <property type="match status" value="1"/>
</dbReference>
<dbReference type="Gene3D" id="1.20.120.1810">
    <property type="match status" value="1"/>
</dbReference>
<keyword evidence="9" id="KW-1185">Reference proteome</keyword>
<keyword evidence="2" id="KW-0731">Sigma factor</keyword>
<comment type="caution">
    <text evidence="8">The sequence shown here is derived from an EMBL/GenBank/DDBJ whole genome shotgun (WGS) entry which is preliminary data.</text>
</comment>
<dbReference type="SUPFAM" id="SSF88659">
    <property type="entry name" value="Sigma3 and sigma4 domains of RNA polymerase sigma factors"/>
    <property type="match status" value="2"/>
</dbReference>
<dbReference type="RefSeq" id="WP_184803127.1">
    <property type="nucleotide sequence ID" value="NZ_JACHMY010000001.1"/>
</dbReference>
<keyword evidence="3" id="KW-0238">DNA-binding</keyword>
<sequence>MHFSPEADRSVVPVNCSSPRQRALREAATQELLQARSVADDNDKRRRLLEEAVELNLEIARGIARRFRGRGAEDDDLEQVACLGLMKAVTNYRPETGVPFIGYAVPTIRGEVKRFFRDCSWTVRIPRRLQELQGRISRALPLLVQELGREPTTEELAERLGVDCGEVRQADAARGCFTVLSLDRRVGGDDGELRLADVVADDEDPHLRRIDTIDQLGPLVSELVPRDQRILELAFVENWRQVDIGQDLGISQMQVSRLLAKILAGLRERLSSTENAA</sequence>
<dbReference type="InterPro" id="IPR013325">
    <property type="entry name" value="RNA_pol_sigma_r2"/>
</dbReference>
<evidence type="ECO:0000313" key="8">
    <source>
        <dbReference type="EMBL" id="MBB5840634.1"/>
    </source>
</evidence>
<dbReference type="Pfam" id="PF04539">
    <property type="entry name" value="Sigma70_r3"/>
    <property type="match status" value="1"/>
</dbReference>
<feature type="domain" description="RNA polymerase sigma-70 region 2" evidence="6">
    <location>
        <begin position="54"/>
        <end position="121"/>
    </location>
</feature>
<dbReference type="NCBIfam" id="TIGR02937">
    <property type="entry name" value="sigma70-ECF"/>
    <property type="match status" value="1"/>
</dbReference>
<dbReference type="AlphaFoldDB" id="A0A7W9JEF2"/>
<dbReference type="Gene3D" id="1.10.10.10">
    <property type="entry name" value="Winged helix-like DNA-binding domain superfamily/Winged helix DNA-binding domain"/>
    <property type="match status" value="2"/>
</dbReference>
<proteinExistence type="predicted"/>
<dbReference type="InterPro" id="IPR014284">
    <property type="entry name" value="RNA_pol_sigma-70_dom"/>
</dbReference>
<accession>A0A7W9JEF2</accession>
<reference evidence="8 9" key="1">
    <citation type="submission" date="2020-08" db="EMBL/GenBank/DDBJ databases">
        <title>Sequencing the genomes of 1000 actinobacteria strains.</title>
        <authorList>
            <person name="Klenk H.-P."/>
        </authorList>
    </citation>
    <scope>NUCLEOTIDE SEQUENCE [LARGE SCALE GENOMIC DNA]</scope>
    <source>
        <strain evidence="8 9">DSM 28967</strain>
    </source>
</reference>
<dbReference type="InterPro" id="IPR036388">
    <property type="entry name" value="WH-like_DNA-bd_sf"/>
</dbReference>
<dbReference type="GO" id="GO:0016987">
    <property type="term" value="F:sigma factor activity"/>
    <property type="evidence" value="ECO:0007669"/>
    <property type="project" value="UniProtKB-KW"/>
</dbReference>
<dbReference type="EMBL" id="JACHMY010000001">
    <property type="protein sequence ID" value="MBB5840634.1"/>
    <property type="molecule type" value="Genomic_DNA"/>
</dbReference>
<dbReference type="Proteomes" id="UP000549971">
    <property type="component" value="Unassembled WGS sequence"/>
</dbReference>
<dbReference type="PANTHER" id="PTHR30385:SF4">
    <property type="entry name" value="RNA POLYMERASE SIGMA-E FACTOR"/>
    <property type="match status" value="1"/>
</dbReference>
<dbReference type="InterPro" id="IPR007627">
    <property type="entry name" value="RNA_pol_sigma70_r2"/>
</dbReference>
<evidence type="ECO:0000259" key="5">
    <source>
        <dbReference type="Pfam" id="PF04539"/>
    </source>
</evidence>
<feature type="domain" description="RNA polymerase sigma-70 region 3" evidence="5">
    <location>
        <begin position="133"/>
        <end position="203"/>
    </location>
</feature>
<protein>
    <submittedName>
        <fullName evidence="8">RNA polymerase sigma-B factor</fullName>
    </submittedName>
</protein>
<evidence type="ECO:0000256" key="2">
    <source>
        <dbReference type="ARBA" id="ARBA00023082"/>
    </source>
</evidence>
<feature type="domain" description="RNA polymerase sigma-70 region 4" evidence="7">
    <location>
        <begin position="221"/>
        <end position="268"/>
    </location>
</feature>
<dbReference type="SUPFAM" id="SSF88946">
    <property type="entry name" value="Sigma2 domain of RNA polymerase sigma factors"/>
    <property type="match status" value="1"/>
</dbReference>